<dbReference type="Proteomes" id="UP000018296">
    <property type="component" value="Unassembled WGS sequence"/>
</dbReference>
<dbReference type="OrthoDB" id="9783788at2"/>
<sequence length="183" mass="22106">MTYSQHMKPGFPNQEFAFEQLLKRCQPLIHSSVQKYMIVFQERVTQELVHECRKAIWLADQSFDPDDVSPGKNPDDLFNASLRTAIKKQLDQYVKKKSVKHYQLVQETNHDYKLRQERIPQKEPLFQLSFPSFTETEYNFYRMYMIHGYSISQIARKHRVTAHTVHNWRRQTMKTLRNHFRQN</sequence>
<name>V6IUY0_9BACL</name>
<dbReference type="SUPFAM" id="SSF88659">
    <property type="entry name" value="Sigma3 and sigma4 domains of RNA polymerase sigma factors"/>
    <property type="match status" value="1"/>
</dbReference>
<organism evidence="1 2">
    <name type="scientific">Sporolactobacillus laevolacticus DSM 442</name>
    <dbReference type="NCBI Taxonomy" id="1395513"/>
    <lineage>
        <taxon>Bacteria</taxon>
        <taxon>Bacillati</taxon>
        <taxon>Bacillota</taxon>
        <taxon>Bacilli</taxon>
        <taxon>Bacillales</taxon>
        <taxon>Sporolactobacillaceae</taxon>
        <taxon>Sporolactobacillus</taxon>
    </lineage>
</organism>
<reference evidence="1 2" key="1">
    <citation type="journal article" date="2013" name="Genome Announc.">
        <title>Genome Sequence of Sporolactobacillus laevolacticus DSM442, an Efficient Polymer-Grade D-Lactate Producer from Agricultural Waste Cottonseed as a Nitrogen Source.</title>
        <authorList>
            <person name="Wang H."/>
            <person name="Wang L."/>
            <person name="Ju J."/>
            <person name="Yu B."/>
            <person name="Ma Y."/>
        </authorList>
    </citation>
    <scope>NUCLEOTIDE SEQUENCE [LARGE SCALE GENOMIC DNA]</scope>
    <source>
        <strain evidence="1 2">DSM 442</strain>
    </source>
</reference>
<evidence type="ECO:0000313" key="2">
    <source>
        <dbReference type="Proteomes" id="UP000018296"/>
    </source>
</evidence>
<dbReference type="NCBIfam" id="TIGR02937">
    <property type="entry name" value="sigma70-ECF"/>
    <property type="match status" value="1"/>
</dbReference>
<accession>V6IUY0</accession>
<dbReference type="GO" id="GO:0003700">
    <property type="term" value="F:DNA-binding transcription factor activity"/>
    <property type="evidence" value="ECO:0007669"/>
    <property type="project" value="InterPro"/>
</dbReference>
<protein>
    <submittedName>
        <fullName evidence="1">Uncharacterized protein</fullName>
    </submittedName>
</protein>
<dbReference type="InterPro" id="IPR036388">
    <property type="entry name" value="WH-like_DNA-bd_sf"/>
</dbReference>
<dbReference type="InterPro" id="IPR013324">
    <property type="entry name" value="RNA_pol_sigma_r3/r4-like"/>
</dbReference>
<dbReference type="AlphaFoldDB" id="V6IUY0"/>
<dbReference type="InterPro" id="IPR014284">
    <property type="entry name" value="RNA_pol_sigma-70_dom"/>
</dbReference>
<dbReference type="Gene3D" id="1.10.10.10">
    <property type="entry name" value="Winged helix-like DNA-binding domain superfamily/Winged helix DNA-binding domain"/>
    <property type="match status" value="1"/>
</dbReference>
<comment type="caution">
    <text evidence="1">The sequence shown here is derived from an EMBL/GenBank/DDBJ whole genome shotgun (WGS) entry which is preliminary data.</text>
</comment>
<proteinExistence type="predicted"/>
<evidence type="ECO:0000313" key="1">
    <source>
        <dbReference type="EMBL" id="EST10998.1"/>
    </source>
</evidence>
<dbReference type="RefSeq" id="WP_023511073.1">
    <property type="nucleotide sequence ID" value="NZ_AWTC01000015.1"/>
</dbReference>
<keyword evidence="2" id="KW-1185">Reference proteome</keyword>
<dbReference type="GO" id="GO:0006352">
    <property type="term" value="P:DNA-templated transcription initiation"/>
    <property type="evidence" value="ECO:0007669"/>
    <property type="project" value="InterPro"/>
</dbReference>
<gene>
    <name evidence="1" type="ORF">P343_14210</name>
</gene>
<dbReference type="PATRIC" id="fig|1395513.3.peg.2881"/>
<dbReference type="EMBL" id="AWTC01000015">
    <property type="protein sequence ID" value="EST10998.1"/>
    <property type="molecule type" value="Genomic_DNA"/>
</dbReference>